<dbReference type="InterPro" id="IPR000873">
    <property type="entry name" value="AMP-dep_synth/lig_dom"/>
</dbReference>
<evidence type="ECO:0000313" key="5">
    <source>
        <dbReference type="Proteomes" id="UP001652661"/>
    </source>
</evidence>
<dbReference type="SUPFAM" id="SSF56801">
    <property type="entry name" value="Acetyl-CoA synthetase-like"/>
    <property type="match status" value="1"/>
</dbReference>
<gene>
    <name evidence="6" type="primary">LOC108082309</name>
</gene>
<evidence type="ECO:0000256" key="1">
    <source>
        <dbReference type="ARBA" id="ARBA00004275"/>
    </source>
</evidence>
<dbReference type="Gene3D" id="2.30.38.10">
    <property type="entry name" value="Luciferase, Domain 3"/>
    <property type="match status" value="1"/>
</dbReference>
<evidence type="ECO:0000259" key="3">
    <source>
        <dbReference type="Pfam" id="PF00501"/>
    </source>
</evidence>
<dbReference type="Pfam" id="PF00501">
    <property type="entry name" value="AMP-binding"/>
    <property type="match status" value="1"/>
</dbReference>
<dbReference type="GO" id="GO:0046949">
    <property type="term" value="P:fatty-acyl-CoA biosynthetic process"/>
    <property type="evidence" value="ECO:0007669"/>
    <property type="project" value="TreeGrafter"/>
</dbReference>
<keyword evidence="2" id="KW-0576">Peroxisome</keyword>
<dbReference type="Gene3D" id="3.40.50.980">
    <property type="match status" value="1"/>
</dbReference>
<evidence type="ECO:0000313" key="6">
    <source>
        <dbReference type="RefSeq" id="XP_017033129.1"/>
    </source>
</evidence>
<dbReference type="GO" id="GO:0005777">
    <property type="term" value="C:peroxisome"/>
    <property type="evidence" value="ECO:0007669"/>
    <property type="project" value="UniProtKB-SubCell"/>
</dbReference>
<sequence>MVKYWITDCILAPCRFSTLINCPEATPEALASLKSLNYGGGSISLATLQRTQERYKHVRIDTGYVMSESGPITFNLTNKNISSAGSPAPGTKVRIVNEDGKNLTFNEVGEILAYTGRPWKGYYGNPEETHRIQDAEGWFHTGDLGYFNEENNLYLVDRIREALKYQGLQYTPGEIEDVIMELLQVQDVCVVGVYNERAGDEAGALVVVNEGSFISEKEIVDHVAKRISAVQKQLRLGVQFTEKLPVNVNGKKIRIAAREEFLKKKAEAK</sequence>
<dbReference type="InterPro" id="IPR045851">
    <property type="entry name" value="AMP-bd_C_sf"/>
</dbReference>
<proteinExistence type="predicted"/>
<protein>
    <submittedName>
        <fullName evidence="6">Luciferin 4-monooxygenase-like</fullName>
    </submittedName>
</protein>
<dbReference type="OrthoDB" id="10253869at2759"/>
<accession>A0A6P4JDT1</accession>
<evidence type="ECO:0000256" key="2">
    <source>
        <dbReference type="ARBA" id="ARBA00023140"/>
    </source>
</evidence>
<dbReference type="PANTHER" id="PTHR24096">
    <property type="entry name" value="LONG-CHAIN-FATTY-ACID--COA LIGASE"/>
    <property type="match status" value="1"/>
</dbReference>
<dbReference type="RefSeq" id="XP_017033129.1">
    <property type="nucleotide sequence ID" value="XM_017177640.1"/>
</dbReference>
<feature type="domain" description="AMP-dependent synthetase/ligase" evidence="3">
    <location>
        <begin position="3"/>
        <end position="123"/>
    </location>
</feature>
<dbReference type="GeneID" id="108082309"/>
<reference evidence="5" key="1">
    <citation type="submission" date="2025-05" db="UniProtKB">
        <authorList>
            <consortium name="RefSeq"/>
        </authorList>
    </citation>
    <scope>NUCLEOTIDE SEQUENCE [LARGE SCALE GENOMIC DNA]</scope>
    <source>
        <strain evidence="5">14028-0561.14</strain>
    </source>
</reference>
<dbReference type="AlphaFoldDB" id="A0A6P4JDT1"/>
<comment type="subcellular location">
    <subcellularLocation>
        <location evidence="1">Peroxisome</location>
    </subcellularLocation>
</comment>
<dbReference type="GO" id="GO:0004467">
    <property type="term" value="F:long-chain fatty acid-CoA ligase activity"/>
    <property type="evidence" value="ECO:0007669"/>
    <property type="project" value="TreeGrafter"/>
</dbReference>
<dbReference type="PANTHER" id="PTHR24096:SF353">
    <property type="entry name" value="GH16244P-RELATED"/>
    <property type="match status" value="1"/>
</dbReference>
<feature type="domain" description="AMP-binding enzyme C-terminal" evidence="4">
    <location>
        <begin position="174"/>
        <end position="251"/>
    </location>
</feature>
<dbReference type="InterPro" id="IPR025110">
    <property type="entry name" value="AMP-bd_C"/>
</dbReference>
<organism evidence="5 6">
    <name type="scientific">Drosophila kikkawai</name>
    <name type="common">Fruit fly</name>
    <dbReference type="NCBI Taxonomy" id="30033"/>
    <lineage>
        <taxon>Eukaryota</taxon>
        <taxon>Metazoa</taxon>
        <taxon>Ecdysozoa</taxon>
        <taxon>Arthropoda</taxon>
        <taxon>Hexapoda</taxon>
        <taxon>Insecta</taxon>
        <taxon>Pterygota</taxon>
        <taxon>Neoptera</taxon>
        <taxon>Endopterygota</taxon>
        <taxon>Diptera</taxon>
        <taxon>Brachycera</taxon>
        <taxon>Muscomorpha</taxon>
        <taxon>Ephydroidea</taxon>
        <taxon>Drosophilidae</taxon>
        <taxon>Drosophila</taxon>
        <taxon>Sophophora</taxon>
    </lineage>
</organism>
<dbReference type="Gene3D" id="3.30.300.30">
    <property type="match status" value="1"/>
</dbReference>
<name>A0A6P4JDT1_DROKI</name>
<evidence type="ECO:0000259" key="4">
    <source>
        <dbReference type="Pfam" id="PF13193"/>
    </source>
</evidence>
<dbReference type="Proteomes" id="UP001652661">
    <property type="component" value="Chromosome 2R"/>
</dbReference>
<dbReference type="Pfam" id="PF13193">
    <property type="entry name" value="AMP-binding_C"/>
    <property type="match status" value="1"/>
</dbReference>
<keyword evidence="5" id="KW-1185">Reference proteome</keyword>
<reference evidence="6" key="2">
    <citation type="submission" date="2025-08" db="UniProtKB">
        <authorList>
            <consortium name="RefSeq"/>
        </authorList>
    </citation>
    <scope>IDENTIFICATION</scope>
    <source>
        <strain evidence="6">14028-0561.14</strain>
        <tissue evidence="6">Whole fly</tissue>
    </source>
</reference>